<comment type="caution">
    <text evidence="7">The sequence shown here is derived from an EMBL/GenBank/DDBJ whole genome shotgun (WGS) entry which is preliminary data.</text>
</comment>
<evidence type="ECO:0000256" key="5">
    <source>
        <dbReference type="HAMAP-Rule" id="MF_00376"/>
    </source>
</evidence>
<dbReference type="InterPro" id="IPR001977">
    <property type="entry name" value="Depp_CoAkinase"/>
</dbReference>
<dbReference type="HAMAP" id="MF_00376">
    <property type="entry name" value="Dephospho_CoA_kinase"/>
    <property type="match status" value="1"/>
</dbReference>
<comment type="pathway">
    <text evidence="5">Cofactor biosynthesis; coenzyme A biosynthesis; CoA from (R)-pantothenate: step 5/5.</text>
</comment>
<evidence type="ECO:0000256" key="3">
    <source>
        <dbReference type="ARBA" id="ARBA00022840"/>
    </source>
</evidence>
<evidence type="ECO:0000256" key="4">
    <source>
        <dbReference type="ARBA" id="ARBA00022993"/>
    </source>
</evidence>
<comment type="function">
    <text evidence="5">Catalyzes the phosphorylation of the 3'-hydroxyl group of dephosphocoenzyme A to form coenzyme A.</text>
</comment>
<dbReference type="SUPFAM" id="SSF52540">
    <property type="entry name" value="P-loop containing nucleoside triphosphate hydrolases"/>
    <property type="match status" value="1"/>
</dbReference>
<evidence type="ECO:0000313" key="8">
    <source>
        <dbReference type="Proteomes" id="UP000072741"/>
    </source>
</evidence>
<accession>A0A147GV39</accession>
<evidence type="ECO:0000256" key="1">
    <source>
        <dbReference type="ARBA" id="ARBA00009018"/>
    </source>
</evidence>
<comment type="similarity">
    <text evidence="1 5">Belongs to the CoaE family.</text>
</comment>
<gene>
    <name evidence="5" type="primary">coaE</name>
    <name evidence="7" type="ORF">NS331_12000</name>
</gene>
<dbReference type="EMBL" id="LDSL01000070">
    <property type="protein sequence ID" value="KTT21394.1"/>
    <property type="molecule type" value="Genomic_DNA"/>
</dbReference>
<evidence type="ECO:0000256" key="2">
    <source>
        <dbReference type="ARBA" id="ARBA00022741"/>
    </source>
</evidence>
<dbReference type="PANTHER" id="PTHR10695">
    <property type="entry name" value="DEPHOSPHO-COA KINASE-RELATED"/>
    <property type="match status" value="1"/>
</dbReference>
<reference evidence="7 8" key="1">
    <citation type="journal article" date="2016" name="Front. Microbiol.">
        <title>Genomic Resource of Rice Seed Associated Bacteria.</title>
        <authorList>
            <person name="Midha S."/>
            <person name="Bansal K."/>
            <person name="Sharma S."/>
            <person name="Kumar N."/>
            <person name="Patil P.P."/>
            <person name="Chaudhry V."/>
            <person name="Patil P.B."/>
        </authorList>
    </citation>
    <scope>NUCLEOTIDE SEQUENCE [LARGE SCALE GENOMIC DNA]</scope>
    <source>
        <strain evidence="7 8">NS331</strain>
    </source>
</reference>
<comment type="catalytic activity">
    <reaction evidence="5">
        <text>3'-dephospho-CoA + ATP = ADP + CoA + H(+)</text>
        <dbReference type="Rhea" id="RHEA:18245"/>
        <dbReference type="ChEBI" id="CHEBI:15378"/>
        <dbReference type="ChEBI" id="CHEBI:30616"/>
        <dbReference type="ChEBI" id="CHEBI:57287"/>
        <dbReference type="ChEBI" id="CHEBI:57328"/>
        <dbReference type="ChEBI" id="CHEBI:456216"/>
        <dbReference type="EC" id="2.7.1.24"/>
    </reaction>
</comment>
<dbReference type="Pfam" id="PF01121">
    <property type="entry name" value="CoaE"/>
    <property type="match status" value="1"/>
</dbReference>
<dbReference type="GO" id="GO:0015937">
    <property type="term" value="P:coenzyme A biosynthetic process"/>
    <property type="evidence" value="ECO:0007669"/>
    <property type="project" value="UniProtKB-UniRule"/>
</dbReference>
<dbReference type="RefSeq" id="WP_058642227.1">
    <property type="nucleotide sequence ID" value="NZ_LDSL01000070.1"/>
</dbReference>
<keyword evidence="2 5" id="KW-0547">Nucleotide-binding</keyword>
<dbReference type="Proteomes" id="UP000072741">
    <property type="component" value="Unassembled WGS sequence"/>
</dbReference>
<keyword evidence="5 7" id="KW-0418">Kinase</keyword>
<feature type="binding site" evidence="5">
    <location>
        <begin position="11"/>
        <end position="16"/>
    </location>
    <ligand>
        <name>ATP</name>
        <dbReference type="ChEBI" id="CHEBI:30616"/>
    </ligand>
</feature>
<dbReference type="GO" id="GO:0005737">
    <property type="term" value="C:cytoplasm"/>
    <property type="evidence" value="ECO:0007669"/>
    <property type="project" value="UniProtKB-SubCell"/>
</dbReference>
<dbReference type="CDD" id="cd02022">
    <property type="entry name" value="DPCK"/>
    <property type="match status" value="1"/>
</dbReference>
<dbReference type="EC" id="2.7.1.24" evidence="5 6"/>
<keyword evidence="5" id="KW-0963">Cytoplasm</keyword>
<dbReference type="OrthoDB" id="9812943at2"/>
<dbReference type="GO" id="GO:0005524">
    <property type="term" value="F:ATP binding"/>
    <property type="evidence" value="ECO:0007669"/>
    <property type="project" value="UniProtKB-UniRule"/>
</dbReference>
<evidence type="ECO:0000256" key="6">
    <source>
        <dbReference type="NCBIfam" id="TIGR00152"/>
    </source>
</evidence>
<dbReference type="AlphaFoldDB" id="A0A147GV39"/>
<dbReference type="PROSITE" id="PS51219">
    <property type="entry name" value="DPCK"/>
    <property type="match status" value="1"/>
</dbReference>
<organism evidence="7 8">
    <name type="scientific">Pseudacidovorax intermedius</name>
    <dbReference type="NCBI Taxonomy" id="433924"/>
    <lineage>
        <taxon>Bacteria</taxon>
        <taxon>Pseudomonadati</taxon>
        <taxon>Pseudomonadota</taxon>
        <taxon>Betaproteobacteria</taxon>
        <taxon>Burkholderiales</taxon>
        <taxon>Comamonadaceae</taxon>
        <taxon>Pseudacidovorax</taxon>
    </lineage>
</organism>
<dbReference type="PATRIC" id="fig|433924.3.peg.4454"/>
<dbReference type="GO" id="GO:0004140">
    <property type="term" value="F:dephospho-CoA kinase activity"/>
    <property type="evidence" value="ECO:0007669"/>
    <property type="project" value="UniProtKB-UniRule"/>
</dbReference>
<protein>
    <recommendedName>
        <fullName evidence="5 6">Dephospho-CoA kinase</fullName>
        <ecNumber evidence="5 6">2.7.1.24</ecNumber>
    </recommendedName>
    <alternativeName>
        <fullName evidence="5">Dephosphocoenzyme A kinase</fullName>
    </alternativeName>
</protein>
<comment type="subcellular location">
    <subcellularLocation>
        <location evidence="5">Cytoplasm</location>
    </subcellularLocation>
</comment>
<dbReference type="NCBIfam" id="TIGR00152">
    <property type="entry name" value="dephospho-CoA kinase"/>
    <property type="match status" value="1"/>
</dbReference>
<sequence>MLRIGLTGGIGSGKSTVAAQLQALGAGLVDTDAIARQLTAPGGRAMPAIAEAFGTEAVAADGSLDRERMRALAFGDPTAKARLQALLHPLIGEECERQAAAHGDVPALVFDVPLLVESRRWRERVDRVLVIDTSEDTQLRRVVARSGWPADTVRAVITQQATRAERRAVADAVIHNEELGLDDLALSVQSLWQRWVSLGLR</sequence>
<dbReference type="PANTHER" id="PTHR10695:SF46">
    <property type="entry name" value="BIFUNCTIONAL COENZYME A SYNTHASE-RELATED"/>
    <property type="match status" value="1"/>
</dbReference>
<proteinExistence type="inferred from homology"/>
<keyword evidence="3 5" id="KW-0067">ATP-binding</keyword>
<evidence type="ECO:0000313" key="7">
    <source>
        <dbReference type="EMBL" id="KTT21394.1"/>
    </source>
</evidence>
<dbReference type="Gene3D" id="3.40.50.300">
    <property type="entry name" value="P-loop containing nucleotide triphosphate hydrolases"/>
    <property type="match status" value="1"/>
</dbReference>
<keyword evidence="8" id="KW-1185">Reference proteome</keyword>
<dbReference type="UniPathway" id="UPA00241">
    <property type="reaction ID" value="UER00356"/>
</dbReference>
<keyword evidence="4 5" id="KW-0173">Coenzyme A biosynthesis</keyword>
<keyword evidence="5" id="KW-0808">Transferase</keyword>
<name>A0A147GV39_9BURK</name>
<dbReference type="InterPro" id="IPR027417">
    <property type="entry name" value="P-loop_NTPase"/>
</dbReference>